<dbReference type="AlphaFoldDB" id="A0A1J7IEC1"/>
<name>A0A1J7IEC1_9PEZI</name>
<keyword evidence="2" id="KW-1185">Reference proteome</keyword>
<reference evidence="1 2" key="1">
    <citation type="submission" date="2016-10" db="EMBL/GenBank/DDBJ databases">
        <title>Draft genome sequence of Coniochaeta ligniaria NRRL30616, a lignocellulolytic fungus for bioabatement of inhibitors in plant biomass hydrolysates.</title>
        <authorList>
            <consortium name="DOE Joint Genome Institute"/>
            <person name="Jimenez D.J."/>
            <person name="Hector R.E."/>
            <person name="Riley R."/>
            <person name="Sun H."/>
            <person name="Grigoriev I.V."/>
            <person name="Van Elsas J.D."/>
            <person name="Nichols N.N."/>
        </authorList>
    </citation>
    <scope>NUCLEOTIDE SEQUENCE [LARGE SCALE GENOMIC DNA]</scope>
    <source>
        <strain evidence="1 2">NRRL 30616</strain>
    </source>
</reference>
<dbReference type="EMBL" id="KV875101">
    <property type="protein sequence ID" value="OIW25806.1"/>
    <property type="molecule type" value="Genomic_DNA"/>
</dbReference>
<sequence>MSSIKRVQPPSRRVHPVRLLRHRLLLALLYHQAGLDTSILSTICRRDCELGVRITRFLARTLYSSPGVCFKDIHAFSSLDKRFTNQAVSLRAVNKPKEATTYQEAKSEHHELTEDLIRSSKRPSRSVNTSSIGLCYHGWASCTATGRIRLMLVPSITASSGQLESQSSVRASLSFVTNSMSLGICLQWALSNCYYDEVHVYLRAFDVLQELAETERNRIVSCSSDLQRHSYDALPTGPWPFHTRESYPRLNTPLLDMELT</sequence>
<gene>
    <name evidence="1" type="ORF">CONLIGDRAFT_647538</name>
</gene>
<dbReference type="InParanoid" id="A0A1J7IEC1"/>
<protein>
    <submittedName>
        <fullName evidence="1">Uncharacterized protein</fullName>
    </submittedName>
</protein>
<accession>A0A1J7IEC1</accession>
<dbReference type="Proteomes" id="UP000182658">
    <property type="component" value="Unassembled WGS sequence"/>
</dbReference>
<proteinExistence type="predicted"/>
<organism evidence="1 2">
    <name type="scientific">Coniochaeta ligniaria NRRL 30616</name>
    <dbReference type="NCBI Taxonomy" id="1408157"/>
    <lineage>
        <taxon>Eukaryota</taxon>
        <taxon>Fungi</taxon>
        <taxon>Dikarya</taxon>
        <taxon>Ascomycota</taxon>
        <taxon>Pezizomycotina</taxon>
        <taxon>Sordariomycetes</taxon>
        <taxon>Sordariomycetidae</taxon>
        <taxon>Coniochaetales</taxon>
        <taxon>Coniochaetaceae</taxon>
        <taxon>Coniochaeta</taxon>
    </lineage>
</organism>
<evidence type="ECO:0000313" key="1">
    <source>
        <dbReference type="EMBL" id="OIW25806.1"/>
    </source>
</evidence>
<evidence type="ECO:0000313" key="2">
    <source>
        <dbReference type="Proteomes" id="UP000182658"/>
    </source>
</evidence>